<dbReference type="InterPro" id="IPR036412">
    <property type="entry name" value="HAD-like_sf"/>
</dbReference>
<dbReference type="RefSeq" id="WP_137639179.1">
    <property type="nucleotide sequence ID" value="NZ_BJDK01000003.1"/>
</dbReference>
<dbReference type="SFLD" id="SFLDS00003">
    <property type="entry name" value="Haloacid_Dehalogenase"/>
    <property type="match status" value="1"/>
</dbReference>
<protein>
    <submittedName>
        <fullName evidence="1">HAD family hydrolase</fullName>
        <ecNumber evidence="1">3.-.-.-</ecNumber>
    </submittedName>
</protein>
<dbReference type="PANTHER" id="PTHR43434">
    <property type="entry name" value="PHOSPHOGLYCOLATE PHOSPHATASE"/>
    <property type="match status" value="1"/>
</dbReference>
<dbReference type="InterPro" id="IPR050155">
    <property type="entry name" value="HAD-like_hydrolase_sf"/>
</dbReference>
<keyword evidence="1" id="KW-0378">Hydrolase</keyword>
<dbReference type="InterPro" id="IPR023198">
    <property type="entry name" value="PGP-like_dom2"/>
</dbReference>
<dbReference type="GO" id="GO:0016787">
    <property type="term" value="F:hydrolase activity"/>
    <property type="evidence" value="ECO:0007669"/>
    <property type="project" value="UniProtKB-KW"/>
</dbReference>
<accession>A0ABW1R557</accession>
<organism evidence="1 2">
    <name type="scientific">Lactiplantibacillus dongliensis</name>
    <dbReference type="NCBI Taxonomy" id="2559919"/>
    <lineage>
        <taxon>Bacteria</taxon>
        <taxon>Bacillati</taxon>
        <taxon>Bacillota</taxon>
        <taxon>Bacilli</taxon>
        <taxon>Lactobacillales</taxon>
        <taxon>Lactobacillaceae</taxon>
        <taxon>Lactiplantibacillus</taxon>
    </lineage>
</organism>
<dbReference type="InterPro" id="IPR023214">
    <property type="entry name" value="HAD_sf"/>
</dbReference>
<reference evidence="2" key="1">
    <citation type="journal article" date="2019" name="Int. J. Syst. Evol. Microbiol.">
        <title>The Global Catalogue of Microorganisms (GCM) 10K type strain sequencing project: providing services to taxonomists for standard genome sequencing and annotation.</title>
        <authorList>
            <consortium name="The Broad Institute Genomics Platform"/>
            <consortium name="The Broad Institute Genome Sequencing Center for Infectious Disease"/>
            <person name="Wu L."/>
            <person name="Ma J."/>
        </authorList>
    </citation>
    <scope>NUCLEOTIDE SEQUENCE [LARGE SCALE GENOMIC DNA]</scope>
    <source>
        <strain evidence="2">CCM 8932</strain>
    </source>
</reference>
<dbReference type="EMBL" id="JBHSSD010000042">
    <property type="protein sequence ID" value="MFC6165014.1"/>
    <property type="molecule type" value="Genomic_DNA"/>
</dbReference>
<name>A0ABW1R557_9LACO</name>
<proteinExistence type="predicted"/>
<dbReference type="Pfam" id="PF13419">
    <property type="entry name" value="HAD_2"/>
    <property type="match status" value="1"/>
</dbReference>
<dbReference type="SFLD" id="SFLDG01129">
    <property type="entry name" value="C1.5:_HAD__Beta-PGM__Phosphata"/>
    <property type="match status" value="1"/>
</dbReference>
<dbReference type="NCBIfam" id="TIGR01549">
    <property type="entry name" value="HAD-SF-IA-v1"/>
    <property type="match status" value="1"/>
</dbReference>
<gene>
    <name evidence="1" type="ORF">ACFP3T_10065</name>
</gene>
<dbReference type="InterPro" id="IPR006439">
    <property type="entry name" value="HAD-SF_hydro_IA"/>
</dbReference>
<keyword evidence="2" id="KW-1185">Reference proteome</keyword>
<dbReference type="InterPro" id="IPR041492">
    <property type="entry name" value="HAD_2"/>
</dbReference>
<dbReference type="PANTHER" id="PTHR43434:SF1">
    <property type="entry name" value="PHOSPHOGLYCOLATE PHOSPHATASE"/>
    <property type="match status" value="1"/>
</dbReference>
<evidence type="ECO:0000313" key="2">
    <source>
        <dbReference type="Proteomes" id="UP001596253"/>
    </source>
</evidence>
<dbReference type="Gene3D" id="3.40.50.1000">
    <property type="entry name" value="HAD superfamily/HAD-like"/>
    <property type="match status" value="1"/>
</dbReference>
<dbReference type="Proteomes" id="UP001596253">
    <property type="component" value="Unassembled WGS sequence"/>
</dbReference>
<dbReference type="SUPFAM" id="SSF56784">
    <property type="entry name" value="HAD-like"/>
    <property type="match status" value="1"/>
</dbReference>
<comment type="caution">
    <text evidence="1">The sequence shown here is derived from an EMBL/GenBank/DDBJ whole genome shotgun (WGS) entry which is preliminary data.</text>
</comment>
<sequence>MAYTNVLFDIDNTLVNSAFLIAETLQKSTLKEGIDIPVSRFRSLIGMPGDEILKRFGVENWQRVLERYSVDFSKNMYKLSYFTGIKELLEKLIQEKIKIGVVTSKNKKQFFDETKLFPEIADLKIITTSDDTEKPKPSGDPLLFTIHHHDLRKKSTLYVGDSMYDMQAAYEAGIDFAAASWGALPGTKFEFAKYVLKSPADLLTLI</sequence>
<dbReference type="Gene3D" id="1.10.150.240">
    <property type="entry name" value="Putative phosphatase, domain 2"/>
    <property type="match status" value="1"/>
</dbReference>
<dbReference type="EC" id="3.-.-.-" evidence="1"/>
<evidence type="ECO:0000313" key="1">
    <source>
        <dbReference type="EMBL" id="MFC6165014.1"/>
    </source>
</evidence>